<evidence type="ECO:0000313" key="8">
    <source>
        <dbReference type="EMBL" id="MCG2617594.1"/>
    </source>
</evidence>
<comment type="catalytic activity">
    <reaction evidence="6">
        <text>Endonucleolytic cleavage of RNA, removing 5'-extranucleotides from tRNA precursor.</text>
        <dbReference type="EC" id="3.1.26.5"/>
    </reaction>
</comment>
<dbReference type="EMBL" id="JAKLTR010000023">
    <property type="protein sequence ID" value="MCG2617594.1"/>
    <property type="molecule type" value="Genomic_DNA"/>
</dbReference>
<evidence type="ECO:0000256" key="1">
    <source>
        <dbReference type="ARBA" id="ARBA00022694"/>
    </source>
</evidence>
<dbReference type="InterPro" id="IPR000100">
    <property type="entry name" value="RNase_P"/>
</dbReference>
<accession>A0ABS9KYX5</accession>
<evidence type="ECO:0000256" key="6">
    <source>
        <dbReference type="HAMAP-Rule" id="MF_00227"/>
    </source>
</evidence>
<dbReference type="EC" id="3.1.26.5" evidence="6 7"/>
<keyword evidence="2 6" id="KW-0540">Nuclease</keyword>
<evidence type="ECO:0000256" key="5">
    <source>
        <dbReference type="ARBA" id="ARBA00022884"/>
    </source>
</evidence>
<dbReference type="HAMAP" id="MF_00227">
    <property type="entry name" value="RNase_P"/>
    <property type="match status" value="1"/>
</dbReference>
<protein>
    <recommendedName>
        <fullName evidence="6 7">Ribonuclease P protein component</fullName>
        <shortName evidence="6">RNase P protein</shortName>
        <shortName evidence="6">RNaseP protein</shortName>
        <ecNumber evidence="6 7">3.1.26.5</ecNumber>
    </recommendedName>
    <alternativeName>
        <fullName evidence="6">Protein C5</fullName>
    </alternativeName>
</protein>
<comment type="similarity">
    <text evidence="6">Belongs to the RnpA family.</text>
</comment>
<dbReference type="Gene3D" id="3.30.230.10">
    <property type="match status" value="1"/>
</dbReference>
<comment type="caution">
    <text evidence="8">The sequence shown here is derived from an EMBL/GenBank/DDBJ whole genome shotgun (WGS) entry which is preliminary data.</text>
</comment>
<evidence type="ECO:0000256" key="7">
    <source>
        <dbReference type="NCBIfam" id="TIGR00188"/>
    </source>
</evidence>
<evidence type="ECO:0000313" key="9">
    <source>
        <dbReference type="Proteomes" id="UP001165367"/>
    </source>
</evidence>
<keyword evidence="1 6" id="KW-0819">tRNA processing</keyword>
<dbReference type="Proteomes" id="UP001165367">
    <property type="component" value="Unassembled WGS sequence"/>
</dbReference>
<reference evidence="8" key="1">
    <citation type="submission" date="2022-01" db="EMBL/GenBank/DDBJ databases">
        <authorList>
            <person name="Jo J.-H."/>
            <person name="Im W.-T."/>
        </authorList>
    </citation>
    <scope>NUCLEOTIDE SEQUENCE</scope>
    <source>
        <strain evidence="8">NA20</strain>
    </source>
</reference>
<comment type="function">
    <text evidence="6">RNaseP catalyzes the removal of the 5'-leader sequence from pre-tRNA to produce the mature 5'-terminus. It can also cleave other RNA substrates such as 4.5S RNA. The protein component plays an auxiliary but essential role in vivo by binding to the 5'-leader sequence and broadening the substrate specificity of the ribozyme.</text>
</comment>
<dbReference type="InterPro" id="IPR014721">
    <property type="entry name" value="Ribsml_uS5_D2-typ_fold_subgr"/>
</dbReference>
<dbReference type="NCBIfam" id="TIGR00188">
    <property type="entry name" value="rnpA"/>
    <property type="match status" value="1"/>
</dbReference>
<dbReference type="GO" id="GO:0004526">
    <property type="term" value="F:ribonuclease P activity"/>
    <property type="evidence" value="ECO:0007669"/>
    <property type="project" value="UniProtKB-EC"/>
</dbReference>
<keyword evidence="5 6" id="KW-0694">RNA-binding</keyword>
<evidence type="ECO:0000256" key="4">
    <source>
        <dbReference type="ARBA" id="ARBA00022801"/>
    </source>
</evidence>
<gene>
    <name evidence="6 8" type="primary">rnpA</name>
    <name evidence="8" type="ORF">LZZ85_25060</name>
</gene>
<keyword evidence="3 6" id="KW-0255">Endonuclease</keyword>
<dbReference type="SUPFAM" id="SSF54211">
    <property type="entry name" value="Ribosomal protein S5 domain 2-like"/>
    <property type="match status" value="1"/>
</dbReference>
<sequence>MKKSLSKKERLKSRKQIDKLFKEGLRLNVPLLRAFYVVRPFSVSERSVRLQFGVGASSRTFKRAVDRNRIKRLGREAWRLQKEPFFLQLEELNKALDVFIIYTGKELPDYQQMYASVAEVIKKIGGKLK</sequence>
<evidence type="ECO:0000256" key="2">
    <source>
        <dbReference type="ARBA" id="ARBA00022722"/>
    </source>
</evidence>
<dbReference type="Pfam" id="PF00825">
    <property type="entry name" value="Ribonuclease_P"/>
    <property type="match status" value="1"/>
</dbReference>
<keyword evidence="4 6" id="KW-0378">Hydrolase</keyword>
<dbReference type="RefSeq" id="WP_237876383.1">
    <property type="nucleotide sequence ID" value="NZ_JAKLTR010000023.1"/>
</dbReference>
<evidence type="ECO:0000256" key="3">
    <source>
        <dbReference type="ARBA" id="ARBA00022759"/>
    </source>
</evidence>
<proteinExistence type="inferred from homology"/>
<name>A0ABS9KYX5_9BACT</name>
<keyword evidence="9" id="KW-1185">Reference proteome</keyword>
<comment type="subunit">
    <text evidence="6">Consists of a catalytic RNA component (M1 or rnpB) and a protein subunit.</text>
</comment>
<organism evidence="8 9">
    <name type="scientific">Terrimonas ginsenosidimutans</name>
    <dbReference type="NCBI Taxonomy" id="2908004"/>
    <lineage>
        <taxon>Bacteria</taxon>
        <taxon>Pseudomonadati</taxon>
        <taxon>Bacteroidota</taxon>
        <taxon>Chitinophagia</taxon>
        <taxon>Chitinophagales</taxon>
        <taxon>Chitinophagaceae</taxon>
        <taxon>Terrimonas</taxon>
    </lineage>
</organism>
<dbReference type="InterPro" id="IPR020568">
    <property type="entry name" value="Ribosomal_Su5_D2-typ_SF"/>
</dbReference>